<feature type="domain" description="Major facilitator superfamily (MFS) profile" evidence="7">
    <location>
        <begin position="82"/>
        <end position="531"/>
    </location>
</feature>
<accession>A0A3N4KI34</accession>
<comment type="subcellular location">
    <subcellularLocation>
        <location evidence="1">Membrane</location>
        <topology evidence="1">Multi-pass membrane protein</topology>
    </subcellularLocation>
</comment>
<feature type="transmembrane region" description="Helical" evidence="6">
    <location>
        <begin position="118"/>
        <end position="136"/>
    </location>
</feature>
<dbReference type="PROSITE" id="PS50850">
    <property type="entry name" value="MFS"/>
    <property type="match status" value="1"/>
</dbReference>
<dbReference type="GO" id="GO:0022857">
    <property type="term" value="F:transmembrane transporter activity"/>
    <property type="evidence" value="ECO:0007669"/>
    <property type="project" value="InterPro"/>
</dbReference>
<evidence type="ECO:0000313" key="9">
    <source>
        <dbReference type="Proteomes" id="UP000277580"/>
    </source>
</evidence>
<dbReference type="InterPro" id="IPR011701">
    <property type="entry name" value="MFS"/>
</dbReference>
<organism evidence="8 9">
    <name type="scientific">Morchella conica CCBAS932</name>
    <dbReference type="NCBI Taxonomy" id="1392247"/>
    <lineage>
        <taxon>Eukaryota</taxon>
        <taxon>Fungi</taxon>
        <taxon>Dikarya</taxon>
        <taxon>Ascomycota</taxon>
        <taxon>Pezizomycotina</taxon>
        <taxon>Pezizomycetes</taxon>
        <taxon>Pezizales</taxon>
        <taxon>Morchellaceae</taxon>
        <taxon>Morchella</taxon>
    </lineage>
</organism>
<evidence type="ECO:0000256" key="3">
    <source>
        <dbReference type="ARBA" id="ARBA00022989"/>
    </source>
</evidence>
<dbReference type="SUPFAM" id="SSF103473">
    <property type="entry name" value="MFS general substrate transporter"/>
    <property type="match status" value="1"/>
</dbReference>
<dbReference type="PANTHER" id="PTHR23502:SF139">
    <property type="entry name" value="MAJOR FACILITATOR SUPERFAMILY (MFS) PROFILE DOMAIN-CONTAINING PROTEIN-RELATED"/>
    <property type="match status" value="1"/>
</dbReference>
<dbReference type="PANTHER" id="PTHR23502">
    <property type="entry name" value="MAJOR FACILITATOR SUPERFAMILY"/>
    <property type="match status" value="1"/>
</dbReference>
<evidence type="ECO:0000256" key="5">
    <source>
        <dbReference type="SAM" id="MobiDB-lite"/>
    </source>
</evidence>
<feature type="transmembrane region" description="Helical" evidence="6">
    <location>
        <begin position="234"/>
        <end position="255"/>
    </location>
</feature>
<evidence type="ECO:0000256" key="6">
    <source>
        <dbReference type="SAM" id="Phobius"/>
    </source>
</evidence>
<dbReference type="Proteomes" id="UP000277580">
    <property type="component" value="Unassembled WGS sequence"/>
</dbReference>
<dbReference type="InterPro" id="IPR036259">
    <property type="entry name" value="MFS_trans_sf"/>
</dbReference>
<dbReference type="EMBL" id="ML119155">
    <property type="protein sequence ID" value="RPB09078.1"/>
    <property type="molecule type" value="Genomic_DNA"/>
</dbReference>
<feature type="compositionally biased region" description="Polar residues" evidence="5">
    <location>
        <begin position="1"/>
        <end position="10"/>
    </location>
</feature>
<gene>
    <name evidence="8" type="ORF">P167DRAFT_538699</name>
</gene>
<feature type="transmembrane region" description="Helical" evidence="6">
    <location>
        <begin position="325"/>
        <end position="346"/>
    </location>
</feature>
<feature type="transmembrane region" description="Helical" evidence="6">
    <location>
        <begin position="441"/>
        <end position="461"/>
    </location>
</feature>
<dbReference type="GO" id="GO:0005886">
    <property type="term" value="C:plasma membrane"/>
    <property type="evidence" value="ECO:0007669"/>
    <property type="project" value="TreeGrafter"/>
</dbReference>
<keyword evidence="2 6" id="KW-0812">Transmembrane</keyword>
<feature type="transmembrane region" description="Helical" evidence="6">
    <location>
        <begin position="207"/>
        <end position="228"/>
    </location>
</feature>
<dbReference type="InParanoid" id="A0A3N4KI34"/>
<sequence length="538" mass="59875">MAHSTANTSGGSTGEKAPRDALPSSSEKLGKSNVFPGEINNEEVVGYVKEFAPAKGGIELYPKPTEDPLDPLNFSRIEKWTILGIVMWMYFLFTYITTTTVPSFPLLQEQYSISYSQVNWTVAIPALGLSLGPLFWSSLADIYGRRIIFITGTIMAFIATIGSAVAPTYERYMAARFFQGFGVSPAATVGMAIVNDLFFEYERGQKLGLWVLALDMGLLIGPLIGGFVSLVDQYWVAWLTAILFGVLLVAEIFFLPETLYPRKLILSRLPTTTTEVGLGDDPEKTSAKVSLDIKRTKNLPFVNFTKIAGIEHPKPWDAFMQFCKLWSFPNIAVSVFFYCFAWYWWVLSVITYLPVAYPQYAANIQGLLFLGLILGTLICEIFCSGTLSDRIVSLLAKKNNDVRVAEMRLWLVYPAVIITAVGLILWGISVDKGHHWMVGQVALFLFAAGIQIGNTAISAYIVDCYPSHAMSVIVFYSVLLNLSAFVNPFFIAPWCDSVGFTWTFSAQGLLTFGVMMPVTVVLQRYGLQWRTARGEPRW</sequence>
<keyword evidence="9" id="KW-1185">Reference proteome</keyword>
<evidence type="ECO:0000259" key="7">
    <source>
        <dbReference type="PROSITE" id="PS50850"/>
    </source>
</evidence>
<feature type="transmembrane region" description="Helical" evidence="6">
    <location>
        <begin position="500"/>
        <end position="522"/>
    </location>
</feature>
<evidence type="ECO:0000256" key="4">
    <source>
        <dbReference type="ARBA" id="ARBA00023136"/>
    </source>
</evidence>
<feature type="transmembrane region" description="Helical" evidence="6">
    <location>
        <begin position="473"/>
        <end position="494"/>
    </location>
</feature>
<dbReference type="Gene3D" id="1.20.1250.20">
    <property type="entry name" value="MFS general substrate transporter like domains"/>
    <property type="match status" value="1"/>
</dbReference>
<proteinExistence type="predicted"/>
<reference evidence="8 9" key="1">
    <citation type="journal article" date="2018" name="Nat. Ecol. Evol.">
        <title>Pezizomycetes genomes reveal the molecular basis of ectomycorrhizal truffle lifestyle.</title>
        <authorList>
            <person name="Murat C."/>
            <person name="Payen T."/>
            <person name="Noel B."/>
            <person name="Kuo A."/>
            <person name="Morin E."/>
            <person name="Chen J."/>
            <person name="Kohler A."/>
            <person name="Krizsan K."/>
            <person name="Balestrini R."/>
            <person name="Da Silva C."/>
            <person name="Montanini B."/>
            <person name="Hainaut M."/>
            <person name="Levati E."/>
            <person name="Barry K.W."/>
            <person name="Belfiori B."/>
            <person name="Cichocki N."/>
            <person name="Clum A."/>
            <person name="Dockter R.B."/>
            <person name="Fauchery L."/>
            <person name="Guy J."/>
            <person name="Iotti M."/>
            <person name="Le Tacon F."/>
            <person name="Lindquist E.A."/>
            <person name="Lipzen A."/>
            <person name="Malagnac F."/>
            <person name="Mello A."/>
            <person name="Molinier V."/>
            <person name="Miyauchi S."/>
            <person name="Poulain J."/>
            <person name="Riccioni C."/>
            <person name="Rubini A."/>
            <person name="Sitrit Y."/>
            <person name="Splivallo R."/>
            <person name="Traeger S."/>
            <person name="Wang M."/>
            <person name="Zifcakova L."/>
            <person name="Wipf D."/>
            <person name="Zambonelli A."/>
            <person name="Paolocci F."/>
            <person name="Nowrousian M."/>
            <person name="Ottonello S."/>
            <person name="Baldrian P."/>
            <person name="Spatafora J.W."/>
            <person name="Henrissat B."/>
            <person name="Nagy L.G."/>
            <person name="Aury J.M."/>
            <person name="Wincker P."/>
            <person name="Grigoriev I.V."/>
            <person name="Bonfante P."/>
            <person name="Martin F.M."/>
        </authorList>
    </citation>
    <scope>NUCLEOTIDE SEQUENCE [LARGE SCALE GENOMIC DNA]</scope>
    <source>
        <strain evidence="8 9">CCBAS932</strain>
    </source>
</reference>
<protein>
    <submittedName>
        <fullName evidence="8">MFS general substrate transporter</fullName>
    </submittedName>
</protein>
<feature type="region of interest" description="Disordered" evidence="5">
    <location>
        <begin position="1"/>
        <end position="35"/>
    </location>
</feature>
<dbReference type="STRING" id="1392247.A0A3N4KI34"/>
<feature type="transmembrane region" description="Helical" evidence="6">
    <location>
        <begin position="175"/>
        <end position="195"/>
    </location>
</feature>
<dbReference type="Pfam" id="PF07690">
    <property type="entry name" value="MFS_1"/>
    <property type="match status" value="1"/>
</dbReference>
<keyword evidence="3 6" id="KW-1133">Transmembrane helix</keyword>
<evidence type="ECO:0000256" key="1">
    <source>
        <dbReference type="ARBA" id="ARBA00004141"/>
    </source>
</evidence>
<name>A0A3N4KI34_9PEZI</name>
<evidence type="ECO:0000313" key="8">
    <source>
        <dbReference type="EMBL" id="RPB09078.1"/>
    </source>
</evidence>
<feature type="transmembrane region" description="Helical" evidence="6">
    <location>
        <begin position="409"/>
        <end position="429"/>
    </location>
</feature>
<evidence type="ECO:0000256" key="2">
    <source>
        <dbReference type="ARBA" id="ARBA00022692"/>
    </source>
</evidence>
<feature type="transmembrane region" description="Helical" evidence="6">
    <location>
        <begin position="366"/>
        <end position="388"/>
    </location>
</feature>
<feature type="transmembrane region" description="Helical" evidence="6">
    <location>
        <begin position="80"/>
        <end position="98"/>
    </location>
</feature>
<feature type="transmembrane region" description="Helical" evidence="6">
    <location>
        <begin position="148"/>
        <end position="169"/>
    </location>
</feature>
<dbReference type="AlphaFoldDB" id="A0A3N4KI34"/>
<dbReference type="InterPro" id="IPR020846">
    <property type="entry name" value="MFS_dom"/>
</dbReference>
<dbReference type="OrthoDB" id="2585655at2759"/>
<keyword evidence="4 6" id="KW-0472">Membrane</keyword>